<dbReference type="PANTHER" id="PTHR33452:SF1">
    <property type="entry name" value="INNER MEMBRANE PROTEIN YPHA-RELATED"/>
    <property type="match status" value="1"/>
</dbReference>
<name>A0A2I0QZ83_9FLAO</name>
<keyword evidence="5 7" id="KW-1133">Transmembrane helix</keyword>
<evidence type="ECO:0000256" key="4">
    <source>
        <dbReference type="ARBA" id="ARBA00022692"/>
    </source>
</evidence>
<evidence type="ECO:0000313" key="8">
    <source>
        <dbReference type="EMBL" id="PKR79644.1"/>
    </source>
</evidence>
<comment type="subcellular location">
    <subcellularLocation>
        <location evidence="1">Cell membrane</location>
        <topology evidence="1">Multi-pass membrane protein</topology>
    </subcellularLocation>
</comment>
<gene>
    <name evidence="8" type="ORF">CW751_14025</name>
</gene>
<dbReference type="Proteomes" id="UP000236654">
    <property type="component" value="Unassembled WGS sequence"/>
</dbReference>
<evidence type="ECO:0000256" key="2">
    <source>
        <dbReference type="ARBA" id="ARBA00006679"/>
    </source>
</evidence>
<evidence type="ECO:0000256" key="6">
    <source>
        <dbReference type="ARBA" id="ARBA00023136"/>
    </source>
</evidence>
<evidence type="ECO:0000256" key="3">
    <source>
        <dbReference type="ARBA" id="ARBA00022475"/>
    </source>
</evidence>
<protein>
    <submittedName>
        <fullName evidence="8">DoxX family protein</fullName>
    </submittedName>
</protein>
<evidence type="ECO:0000256" key="5">
    <source>
        <dbReference type="ARBA" id="ARBA00022989"/>
    </source>
</evidence>
<dbReference type="InterPro" id="IPR051907">
    <property type="entry name" value="DoxX-like_oxidoreductase"/>
</dbReference>
<dbReference type="Pfam" id="PF07681">
    <property type="entry name" value="DoxX"/>
    <property type="match status" value="1"/>
</dbReference>
<keyword evidence="3" id="KW-1003">Cell membrane</keyword>
<dbReference type="EMBL" id="PJNI01000022">
    <property type="protein sequence ID" value="PKR79644.1"/>
    <property type="molecule type" value="Genomic_DNA"/>
</dbReference>
<evidence type="ECO:0000256" key="7">
    <source>
        <dbReference type="SAM" id="Phobius"/>
    </source>
</evidence>
<dbReference type="PANTHER" id="PTHR33452">
    <property type="entry name" value="OXIDOREDUCTASE CATD-RELATED"/>
    <property type="match status" value="1"/>
</dbReference>
<dbReference type="OrthoDB" id="9813193at2"/>
<proteinExistence type="inferred from homology"/>
<keyword evidence="6 7" id="KW-0472">Membrane</keyword>
<feature type="transmembrane region" description="Helical" evidence="7">
    <location>
        <begin position="7"/>
        <end position="29"/>
    </location>
</feature>
<evidence type="ECO:0000256" key="1">
    <source>
        <dbReference type="ARBA" id="ARBA00004651"/>
    </source>
</evidence>
<feature type="transmembrane region" description="Helical" evidence="7">
    <location>
        <begin position="105"/>
        <end position="125"/>
    </location>
</feature>
<dbReference type="GO" id="GO:0005886">
    <property type="term" value="C:plasma membrane"/>
    <property type="evidence" value="ECO:0007669"/>
    <property type="project" value="UniProtKB-SubCell"/>
</dbReference>
<dbReference type="AlphaFoldDB" id="A0A2I0QZ83"/>
<feature type="transmembrane region" description="Helical" evidence="7">
    <location>
        <begin position="77"/>
        <end position="93"/>
    </location>
</feature>
<comment type="caution">
    <text evidence="8">The sequence shown here is derived from an EMBL/GenBank/DDBJ whole genome shotgun (WGS) entry which is preliminary data.</text>
</comment>
<organism evidence="8 9">
    <name type="scientific">Brumimicrobium salinarum</name>
    <dbReference type="NCBI Taxonomy" id="2058658"/>
    <lineage>
        <taxon>Bacteria</taxon>
        <taxon>Pseudomonadati</taxon>
        <taxon>Bacteroidota</taxon>
        <taxon>Flavobacteriia</taxon>
        <taxon>Flavobacteriales</taxon>
        <taxon>Crocinitomicaceae</taxon>
        <taxon>Brumimicrobium</taxon>
    </lineage>
</organism>
<keyword evidence="4 7" id="KW-0812">Transmembrane</keyword>
<feature type="transmembrane region" description="Helical" evidence="7">
    <location>
        <begin position="49"/>
        <end position="70"/>
    </location>
</feature>
<comment type="similarity">
    <text evidence="2">Belongs to the DoxX family.</text>
</comment>
<accession>A0A2I0QZ83</accession>
<keyword evidence="9" id="KW-1185">Reference proteome</keyword>
<sequence length="133" mass="14506">MLNKENLNGIGLLLLRISIGLAMLLGHGLGKWSRLIEGGEIQFADPFGFGPMTSMIMAVFAEVFCASLVIFGLLTRWALLPLVITMLVATFYVHFTDGFGGMEKAFLYLVGFVALLFTGPGKFSIDSLIQLNK</sequence>
<dbReference type="InterPro" id="IPR032808">
    <property type="entry name" value="DoxX"/>
</dbReference>
<evidence type="ECO:0000313" key="9">
    <source>
        <dbReference type="Proteomes" id="UP000236654"/>
    </source>
</evidence>
<reference evidence="8 9" key="1">
    <citation type="submission" date="2017-12" db="EMBL/GenBank/DDBJ databases">
        <title>The draft genome sequence of Brumimicrobium saltpan LHR20.</title>
        <authorList>
            <person name="Do Z.-J."/>
            <person name="Luo H.-R."/>
        </authorList>
    </citation>
    <scope>NUCLEOTIDE SEQUENCE [LARGE SCALE GENOMIC DNA]</scope>
    <source>
        <strain evidence="8 9">LHR20</strain>
    </source>
</reference>